<dbReference type="Proteomes" id="UP000507222">
    <property type="component" value="Unassembled WGS sequence"/>
</dbReference>
<protein>
    <submittedName>
        <fullName evidence="1">Uncharacterized protein</fullName>
    </submittedName>
</protein>
<reference evidence="1 2" key="1">
    <citation type="submission" date="2020-05" db="EMBL/GenBank/DDBJ databases">
        <authorList>
            <person name="Campoy J."/>
            <person name="Schneeberger K."/>
            <person name="Spophaly S."/>
        </authorList>
    </citation>
    <scope>NUCLEOTIDE SEQUENCE [LARGE SCALE GENOMIC DNA]</scope>
    <source>
        <strain evidence="1">PruArmRojPasFocal</strain>
    </source>
</reference>
<gene>
    <name evidence="1" type="ORF">CURHAP_LOCUS23666</name>
</gene>
<proteinExistence type="predicted"/>
<sequence length="100" mass="10990">MQYFAGLHALVFSGSGIWNLVVWGSTDFGQPGGMNHQANLPISDPPRSEPHKKLPTFRNCVVTPTGLRSAVPKLCLPFYSLSKIVTSVLPLKRIKMLLTL</sequence>
<dbReference type="EMBL" id="CAEKDK010000003">
    <property type="protein sequence ID" value="CAB4274942.1"/>
    <property type="molecule type" value="Genomic_DNA"/>
</dbReference>
<accession>A0A6J5UGA3</accession>
<evidence type="ECO:0000313" key="1">
    <source>
        <dbReference type="EMBL" id="CAB4274942.1"/>
    </source>
</evidence>
<name>A0A6J5UGA3_PRUAR</name>
<dbReference type="AlphaFoldDB" id="A0A6J5UGA3"/>
<organism evidence="1 2">
    <name type="scientific">Prunus armeniaca</name>
    <name type="common">Apricot</name>
    <name type="synonym">Armeniaca vulgaris</name>
    <dbReference type="NCBI Taxonomy" id="36596"/>
    <lineage>
        <taxon>Eukaryota</taxon>
        <taxon>Viridiplantae</taxon>
        <taxon>Streptophyta</taxon>
        <taxon>Embryophyta</taxon>
        <taxon>Tracheophyta</taxon>
        <taxon>Spermatophyta</taxon>
        <taxon>Magnoliopsida</taxon>
        <taxon>eudicotyledons</taxon>
        <taxon>Gunneridae</taxon>
        <taxon>Pentapetalae</taxon>
        <taxon>rosids</taxon>
        <taxon>fabids</taxon>
        <taxon>Rosales</taxon>
        <taxon>Rosaceae</taxon>
        <taxon>Amygdaloideae</taxon>
        <taxon>Amygdaleae</taxon>
        <taxon>Prunus</taxon>
    </lineage>
</organism>
<evidence type="ECO:0000313" key="2">
    <source>
        <dbReference type="Proteomes" id="UP000507222"/>
    </source>
</evidence>